<dbReference type="KEGG" id="tsin:OXH18_14555"/>
<protein>
    <recommendedName>
        <fullName evidence="1">peptidylprolyl isomerase</fullName>
        <ecNumber evidence="1">5.2.1.8</ecNumber>
    </recommendedName>
</protein>
<accession>A0A9E8ZBL2</accession>
<dbReference type="InterPro" id="IPR044665">
    <property type="entry name" value="E_coli_cyclophilin_A-like"/>
</dbReference>
<evidence type="ECO:0000256" key="3">
    <source>
        <dbReference type="ARBA" id="ARBA00023110"/>
    </source>
</evidence>
<dbReference type="SUPFAM" id="SSF50891">
    <property type="entry name" value="Cyclophilin-like"/>
    <property type="match status" value="1"/>
</dbReference>
<dbReference type="InterPro" id="IPR048563">
    <property type="entry name" value="CYP38_PsbQ-like"/>
</dbReference>
<dbReference type="EMBL" id="CP113797">
    <property type="protein sequence ID" value="WAL58403.1"/>
    <property type="molecule type" value="Genomic_DNA"/>
</dbReference>
<dbReference type="EC" id="5.2.1.8" evidence="1"/>
<evidence type="ECO:0000313" key="7">
    <source>
        <dbReference type="EMBL" id="WAL58403.1"/>
    </source>
</evidence>
<keyword evidence="4 7" id="KW-0413">Isomerase</keyword>
<evidence type="ECO:0000259" key="6">
    <source>
        <dbReference type="PROSITE" id="PS50072"/>
    </source>
</evidence>
<dbReference type="CDD" id="cd01924">
    <property type="entry name" value="cyclophilin_TLP40_like"/>
    <property type="match status" value="1"/>
</dbReference>
<keyword evidence="8" id="KW-1185">Reference proteome</keyword>
<keyword evidence="5" id="KW-1133">Transmembrane helix</keyword>
<dbReference type="InterPro" id="IPR023222">
    <property type="entry name" value="PsbQ-like_dom_sf"/>
</dbReference>
<proteinExistence type="predicted"/>
<dbReference type="SUPFAM" id="SSF101112">
    <property type="entry name" value="Oxygen-evolving enhancer protein 3"/>
    <property type="match status" value="1"/>
</dbReference>
<dbReference type="PANTHER" id="PTHR43246">
    <property type="entry name" value="PEPTIDYL-PROLYL CIS-TRANS ISOMERASE CYP38, CHLOROPLASTIC"/>
    <property type="match status" value="1"/>
</dbReference>
<dbReference type="GO" id="GO:0003755">
    <property type="term" value="F:peptidyl-prolyl cis-trans isomerase activity"/>
    <property type="evidence" value="ECO:0007669"/>
    <property type="project" value="UniProtKB-KW"/>
</dbReference>
<dbReference type="Pfam" id="PF21329">
    <property type="entry name" value="CYP38_PsbQ-like"/>
    <property type="match status" value="1"/>
</dbReference>
<dbReference type="Proteomes" id="UP001163152">
    <property type="component" value="Chromosome"/>
</dbReference>
<keyword evidence="5" id="KW-0812">Transmembrane</keyword>
<dbReference type="RefSeq" id="WP_268607818.1">
    <property type="nucleotide sequence ID" value="NZ_CP113797.1"/>
</dbReference>
<sequence>MTSLLANCISALHRSQSTPWGLPAVRVEWLKLRLFRSIVLTGLLLLCFTGWSAIGWIHPAIALPPGNAITDGKALLRYSLPIDNKPVRQIQRELEDMSDILRSRRRIGAINNSLNAANRVLTIKRSDLLSSVPEARKPEAEALIAQLQSGIEALRPAVDANDKEAVWQGRSQLLDIVGELESLMVDKFPFEVPSEYSHLPQLKGRATIEINTSKGPLTVVVDGYNAPVTAGNFVDLVQRGFYDGLEFTRVEDYYVAQVGDPPGKDDGFVDPDTGKYRAIPLEIMVEGDDKPTYGITLEDAGRFLEQPVLPFSAFGTLGMARPGDDVNGASSQFFFFLFEPELTPAGLNLLDGRYAVFGYVTENKDVLDKIEVGDKILSAKVVDGQENLVEPRST</sequence>
<evidence type="ECO:0000256" key="2">
    <source>
        <dbReference type="ARBA" id="ARBA00023078"/>
    </source>
</evidence>
<dbReference type="Gene3D" id="1.20.120.290">
    <property type="entry name" value="Oxygen-evolving enhancer protein 3 (PsbQ), four-helix up-down bundle"/>
    <property type="match status" value="1"/>
</dbReference>
<gene>
    <name evidence="7" type="ORF">OXH18_14555</name>
</gene>
<keyword evidence="2" id="KW-0793">Thylakoid</keyword>
<organism evidence="7 8">
    <name type="scientific">Thermocoleostomius sinensis A174</name>
    <dbReference type="NCBI Taxonomy" id="2016057"/>
    <lineage>
        <taxon>Bacteria</taxon>
        <taxon>Bacillati</taxon>
        <taxon>Cyanobacteriota</taxon>
        <taxon>Cyanophyceae</taxon>
        <taxon>Oculatellales</taxon>
        <taxon>Oculatellaceae</taxon>
        <taxon>Thermocoleostomius</taxon>
    </lineage>
</organism>
<dbReference type="Gene3D" id="2.40.100.10">
    <property type="entry name" value="Cyclophilin-like"/>
    <property type="match status" value="1"/>
</dbReference>
<evidence type="ECO:0000313" key="8">
    <source>
        <dbReference type="Proteomes" id="UP001163152"/>
    </source>
</evidence>
<dbReference type="PROSITE" id="PS50072">
    <property type="entry name" value="CSA_PPIASE_2"/>
    <property type="match status" value="1"/>
</dbReference>
<dbReference type="Pfam" id="PF00160">
    <property type="entry name" value="Pro_isomerase"/>
    <property type="match status" value="1"/>
</dbReference>
<evidence type="ECO:0000256" key="4">
    <source>
        <dbReference type="ARBA" id="ARBA00023235"/>
    </source>
</evidence>
<evidence type="ECO:0000256" key="5">
    <source>
        <dbReference type="SAM" id="Phobius"/>
    </source>
</evidence>
<dbReference type="InterPro" id="IPR002130">
    <property type="entry name" value="Cyclophilin-type_PPIase_dom"/>
</dbReference>
<dbReference type="AlphaFoldDB" id="A0A9E8ZBL2"/>
<dbReference type="InterPro" id="IPR029000">
    <property type="entry name" value="Cyclophilin-like_dom_sf"/>
</dbReference>
<keyword evidence="3" id="KW-0697">Rotamase</keyword>
<keyword evidence="5" id="KW-0472">Membrane</keyword>
<name>A0A9E8ZBL2_9CYAN</name>
<reference evidence="7" key="1">
    <citation type="submission" date="2022-12" db="EMBL/GenBank/DDBJ databases">
        <title>Polyphasic identification of a Novel Hot-Spring Cyanobacterium Ocullathermofonsia sinensis gen nov. sp. nov. and Genomic Insights on its Adaptations to the Thermal Habitat.</title>
        <authorList>
            <person name="Daroch M."/>
            <person name="Tang J."/>
            <person name="Jiang Y."/>
        </authorList>
    </citation>
    <scope>NUCLEOTIDE SEQUENCE</scope>
    <source>
        <strain evidence="7">PKUAC-SCTA174</strain>
    </source>
</reference>
<evidence type="ECO:0000256" key="1">
    <source>
        <dbReference type="ARBA" id="ARBA00013194"/>
    </source>
</evidence>
<feature type="domain" description="PPIase cyclophilin-type" evidence="6">
    <location>
        <begin position="215"/>
        <end position="371"/>
    </location>
</feature>
<feature type="transmembrane region" description="Helical" evidence="5">
    <location>
        <begin position="34"/>
        <end position="57"/>
    </location>
</feature>